<dbReference type="CDD" id="cd00303">
    <property type="entry name" value="retropepsin_like"/>
    <property type="match status" value="1"/>
</dbReference>
<dbReference type="InterPro" id="IPR001969">
    <property type="entry name" value="Aspartic_peptidase_AS"/>
</dbReference>
<keyword evidence="1" id="KW-0175">Coiled coil</keyword>
<gene>
    <name evidence="4" type="ORF">GH714_044034</name>
</gene>
<dbReference type="PANTHER" id="PTHR12917">
    <property type="entry name" value="ASPARTYL PROTEASE DDI-RELATED"/>
    <property type="match status" value="1"/>
</dbReference>
<dbReference type="EMBL" id="JAAGAX010000183">
    <property type="protein sequence ID" value="KAF2282494.1"/>
    <property type="molecule type" value="Genomic_DNA"/>
</dbReference>
<dbReference type="Pfam" id="PF03732">
    <property type="entry name" value="Retrotrans_gag"/>
    <property type="match status" value="1"/>
</dbReference>
<dbReference type="PANTHER" id="PTHR12917:SF18">
    <property type="entry name" value="DNA DAMAGE-INDUCIBLE PROTEIN 1-LIKE"/>
    <property type="match status" value="1"/>
</dbReference>
<dbReference type="SUPFAM" id="SSF50630">
    <property type="entry name" value="Acid proteases"/>
    <property type="match status" value="1"/>
</dbReference>
<dbReference type="PROSITE" id="PS00141">
    <property type="entry name" value="ASP_PROTEASE"/>
    <property type="match status" value="1"/>
</dbReference>
<organism evidence="4 5">
    <name type="scientific">Hevea brasiliensis</name>
    <name type="common">Para rubber tree</name>
    <name type="synonym">Siphonia brasiliensis</name>
    <dbReference type="NCBI Taxonomy" id="3981"/>
    <lineage>
        <taxon>Eukaryota</taxon>
        <taxon>Viridiplantae</taxon>
        <taxon>Streptophyta</taxon>
        <taxon>Embryophyta</taxon>
        <taxon>Tracheophyta</taxon>
        <taxon>Spermatophyta</taxon>
        <taxon>Magnoliopsida</taxon>
        <taxon>eudicotyledons</taxon>
        <taxon>Gunneridae</taxon>
        <taxon>Pentapetalae</taxon>
        <taxon>rosids</taxon>
        <taxon>fabids</taxon>
        <taxon>Malpighiales</taxon>
        <taxon>Euphorbiaceae</taxon>
        <taxon>Crotonoideae</taxon>
        <taxon>Micrandreae</taxon>
        <taxon>Hevea</taxon>
    </lineage>
</organism>
<comment type="caution">
    <text evidence="4">The sequence shown here is derived from an EMBL/GenBank/DDBJ whole genome shotgun (WGS) entry which is preliminary data.</text>
</comment>
<feature type="region of interest" description="Disordered" evidence="2">
    <location>
        <begin position="291"/>
        <end position="350"/>
    </location>
</feature>
<reference evidence="4 5" key="1">
    <citation type="journal article" date="2020" name="Mol. Plant">
        <title>The Chromosome-Based Rubber Tree Genome Provides New Insights into Spurge Genome Evolution and Rubber Biosynthesis.</title>
        <authorList>
            <person name="Liu J."/>
            <person name="Shi C."/>
            <person name="Shi C.C."/>
            <person name="Li W."/>
            <person name="Zhang Q.J."/>
            <person name="Zhang Y."/>
            <person name="Li K."/>
            <person name="Lu H.F."/>
            <person name="Shi C."/>
            <person name="Zhu S.T."/>
            <person name="Xiao Z.Y."/>
            <person name="Nan H."/>
            <person name="Yue Y."/>
            <person name="Zhu X.G."/>
            <person name="Wu Y."/>
            <person name="Hong X.N."/>
            <person name="Fan G.Y."/>
            <person name="Tong Y."/>
            <person name="Zhang D."/>
            <person name="Mao C.L."/>
            <person name="Liu Y.L."/>
            <person name="Hao S.J."/>
            <person name="Liu W.Q."/>
            <person name="Lv M.Q."/>
            <person name="Zhang H.B."/>
            <person name="Liu Y."/>
            <person name="Hu-Tang G.R."/>
            <person name="Wang J.P."/>
            <person name="Wang J.H."/>
            <person name="Sun Y.H."/>
            <person name="Ni S.B."/>
            <person name="Chen W.B."/>
            <person name="Zhang X.C."/>
            <person name="Jiao Y.N."/>
            <person name="Eichler E.E."/>
            <person name="Li G.H."/>
            <person name="Liu X."/>
            <person name="Gao L.Z."/>
        </authorList>
    </citation>
    <scope>NUCLEOTIDE SEQUENCE [LARGE SCALE GENOMIC DNA]</scope>
    <source>
        <strain evidence="5">cv. GT1</strain>
        <tissue evidence="4">Leaf</tissue>
    </source>
</reference>
<accession>A0A6A6K1U2</accession>
<feature type="compositionally biased region" description="Basic and acidic residues" evidence="2">
    <location>
        <begin position="30"/>
        <end position="43"/>
    </location>
</feature>
<dbReference type="InterPro" id="IPR005162">
    <property type="entry name" value="Retrotrans_gag_dom"/>
</dbReference>
<dbReference type="Proteomes" id="UP000467840">
    <property type="component" value="Unassembled WGS sequence"/>
</dbReference>
<protein>
    <recommendedName>
        <fullName evidence="3">Retrotransposon gag domain-containing protein</fullName>
    </recommendedName>
</protein>
<name>A0A6A6K1U2_HEVBR</name>
<proteinExistence type="predicted"/>
<dbReference type="GO" id="GO:0006508">
    <property type="term" value="P:proteolysis"/>
    <property type="evidence" value="ECO:0007669"/>
    <property type="project" value="InterPro"/>
</dbReference>
<sequence>MADTSDPEQAVGTSVAEEPTVRGRRKGQAKSREPSRAREEVGDFETRLSRLELYVAGEESRVDGLENRVEGLAEDLEETRGEAQAAHNMALDKIATESEVLRVSQAEEVSALREENRVLKGEVEKIKDDLAMLKRVMNQGSGADPSVSHAAHAARMDVPKPSAFKGSRSAKEIDNFLWTLDQYFRALGVDDDARKIDNAPLYLADSAMVWWRRRLTDVEKGTCTISTWDEFKKELKKQFYPENAATEARARLRRLTQKGTIKEYVKDFTEGRQDLATAIAIAESLVEFKRTDKSKGRDGKSKGSGDKGGNKEGSGKEVQKEGNGKKGWQGKKDTREGKGRRPFKTGERGPLRCFLCEGPHKMANCPKSGGLTALTENKGEAAPREEGSSMGSLQLAAIVKGKQIETGVGMKGRLFAQLRIGQNEIQALVDTGASDNFLKLEEAQKLGITFSGKAGWLKAVNSKPTPTHGVAANVNVRIGEWTGLIDFSVVSMDDYSCVLGMDFMDRVRAIPIPFANSLCIVEDKGACTVPLRRGKSAGGTLSALQLAKGVRKLEPTFLVALQAENNEQSGVVVPHELAAVTTQPAPDLLGRIGEVLQQDPHAQLLCELIKQGRTRRFWRDEQGLIRTKRGAVFVPRGGALRRLVWPNATTRGGLVTRGRSAPKPWSKEVTTGLGCGTILSCL</sequence>
<dbReference type="InterPro" id="IPR021109">
    <property type="entry name" value="Peptidase_aspartic_dom_sf"/>
</dbReference>
<dbReference type="Pfam" id="PF13975">
    <property type="entry name" value="gag-asp_proteas"/>
    <property type="match status" value="1"/>
</dbReference>
<dbReference type="AlphaFoldDB" id="A0A6A6K1U2"/>
<evidence type="ECO:0000256" key="1">
    <source>
        <dbReference type="SAM" id="Coils"/>
    </source>
</evidence>
<evidence type="ECO:0000256" key="2">
    <source>
        <dbReference type="SAM" id="MobiDB-lite"/>
    </source>
</evidence>
<feature type="domain" description="Retrotransposon gag" evidence="3">
    <location>
        <begin position="199"/>
        <end position="277"/>
    </location>
</feature>
<dbReference type="Gene3D" id="2.40.70.10">
    <property type="entry name" value="Acid Proteases"/>
    <property type="match status" value="1"/>
</dbReference>
<keyword evidence="5" id="KW-1185">Reference proteome</keyword>
<feature type="region of interest" description="Disordered" evidence="2">
    <location>
        <begin position="1"/>
        <end position="43"/>
    </location>
</feature>
<feature type="coiled-coil region" evidence="1">
    <location>
        <begin position="109"/>
        <end position="136"/>
    </location>
</feature>
<evidence type="ECO:0000259" key="3">
    <source>
        <dbReference type="Pfam" id="PF03732"/>
    </source>
</evidence>
<feature type="coiled-coil region" evidence="1">
    <location>
        <begin position="55"/>
        <end position="82"/>
    </location>
</feature>
<dbReference type="GO" id="GO:0004190">
    <property type="term" value="F:aspartic-type endopeptidase activity"/>
    <property type="evidence" value="ECO:0007669"/>
    <property type="project" value="InterPro"/>
</dbReference>
<evidence type="ECO:0000313" key="4">
    <source>
        <dbReference type="EMBL" id="KAF2282494.1"/>
    </source>
</evidence>
<evidence type="ECO:0000313" key="5">
    <source>
        <dbReference type="Proteomes" id="UP000467840"/>
    </source>
</evidence>